<gene>
    <name evidence="1" type="ORF">TE42_04400</name>
</gene>
<sequence>MRIVELPVDISTLKGRIILYKIKSCKSKYFAPCVGISASIQQSLHHCWGLALHRSSKVEGCPSIFASCVGINTLR</sequence>
<protein>
    <submittedName>
        <fullName evidence="1">Uncharacterized protein</fullName>
    </submittedName>
</protein>
<name>A0A0G2IWH0_9SYNE</name>
<dbReference type="AlphaFoldDB" id="A0A0G2IWH0"/>
<proteinExistence type="predicted"/>
<organism evidence="1 2">
    <name type="scientific">Candidatus Synechococcus spongiarum SP3</name>
    <dbReference type="NCBI Taxonomy" id="1604020"/>
    <lineage>
        <taxon>Bacteria</taxon>
        <taxon>Bacillati</taxon>
        <taxon>Cyanobacteriota</taxon>
        <taxon>Cyanophyceae</taxon>
        <taxon>Synechococcales</taxon>
        <taxon>Synechococcaceae</taxon>
        <taxon>Synechococcus</taxon>
    </lineage>
</organism>
<dbReference type="EMBL" id="JXQG01000019">
    <property type="protein sequence ID" value="KKZ12510.1"/>
    <property type="molecule type" value="Genomic_DNA"/>
</dbReference>
<evidence type="ECO:0000313" key="1">
    <source>
        <dbReference type="EMBL" id="KKZ12510.1"/>
    </source>
</evidence>
<reference evidence="1 2" key="1">
    <citation type="submission" date="2015-01" db="EMBL/GenBank/DDBJ databases">
        <title>Lifestyle Evolution in Cyanobacterial Symbionts of Sponges.</title>
        <authorList>
            <person name="Burgsdorf I."/>
            <person name="Slaby B.M."/>
            <person name="Handley K.M."/>
            <person name="Haber M."/>
            <person name="Blom J."/>
            <person name="Marshall C.W."/>
            <person name="Gilbert J.A."/>
            <person name="Hentschel U."/>
            <person name="Steindler L."/>
        </authorList>
    </citation>
    <scope>NUCLEOTIDE SEQUENCE [LARGE SCALE GENOMIC DNA]</scope>
    <source>
        <strain evidence="1">SP3</strain>
    </source>
</reference>
<accession>A0A0G2IWH0</accession>
<evidence type="ECO:0000313" key="2">
    <source>
        <dbReference type="Proteomes" id="UP000035067"/>
    </source>
</evidence>
<dbReference type="Proteomes" id="UP000035067">
    <property type="component" value="Unassembled WGS sequence"/>
</dbReference>
<comment type="caution">
    <text evidence="1">The sequence shown here is derived from an EMBL/GenBank/DDBJ whole genome shotgun (WGS) entry which is preliminary data.</text>
</comment>